<keyword evidence="3" id="KW-1185">Reference proteome</keyword>
<accession>A0A7J6ARL8</accession>
<protein>
    <submittedName>
        <fullName evidence="2">Uncharacterized protein</fullName>
    </submittedName>
</protein>
<evidence type="ECO:0000313" key="3">
    <source>
        <dbReference type="Proteomes" id="UP000593565"/>
    </source>
</evidence>
<name>A0A7J6ARL8_AMEME</name>
<comment type="caution">
    <text evidence="2">The sequence shown here is derived from an EMBL/GenBank/DDBJ whole genome shotgun (WGS) entry which is preliminary data.</text>
</comment>
<evidence type="ECO:0000256" key="1">
    <source>
        <dbReference type="SAM" id="MobiDB-lite"/>
    </source>
</evidence>
<feature type="region of interest" description="Disordered" evidence="1">
    <location>
        <begin position="1"/>
        <end position="30"/>
    </location>
</feature>
<organism evidence="2 3">
    <name type="scientific">Ameiurus melas</name>
    <name type="common">Black bullhead</name>
    <name type="synonym">Silurus melas</name>
    <dbReference type="NCBI Taxonomy" id="219545"/>
    <lineage>
        <taxon>Eukaryota</taxon>
        <taxon>Metazoa</taxon>
        <taxon>Chordata</taxon>
        <taxon>Craniata</taxon>
        <taxon>Vertebrata</taxon>
        <taxon>Euteleostomi</taxon>
        <taxon>Actinopterygii</taxon>
        <taxon>Neopterygii</taxon>
        <taxon>Teleostei</taxon>
        <taxon>Ostariophysi</taxon>
        <taxon>Siluriformes</taxon>
        <taxon>Ictaluridae</taxon>
        <taxon>Ameiurus</taxon>
    </lineage>
</organism>
<reference evidence="2 3" key="1">
    <citation type="submission" date="2020-02" db="EMBL/GenBank/DDBJ databases">
        <title>A chromosome-scale genome assembly of the black bullhead catfish (Ameiurus melas).</title>
        <authorList>
            <person name="Wen M."/>
            <person name="Zham M."/>
            <person name="Cabau C."/>
            <person name="Klopp C."/>
            <person name="Donnadieu C."/>
            <person name="Roques C."/>
            <person name="Bouchez O."/>
            <person name="Lampietro C."/>
            <person name="Jouanno E."/>
            <person name="Herpin A."/>
            <person name="Louis A."/>
            <person name="Berthelot C."/>
            <person name="Parey E."/>
            <person name="Roest-Crollius H."/>
            <person name="Braasch I."/>
            <person name="Postlethwait J."/>
            <person name="Robinson-Rechavi M."/>
            <person name="Echchiki A."/>
            <person name="Begum T."/>
            <person name="Montfort J."/>
            <person name="Schartl M."/>
            <person name="Bobe J."/>
            <person name="Guiguen Y."/>
        </authorList>
    </citation>
    <scope>NUCLEOTIDE SEQUENCE [LARGE SCALE GENOMIC DNA]</scope>
    <source>
        <strain evidence="2">M_S1</strain>
        <tissue evidence="2">Blood</tissue>
    </source>
</reference>
<dbReference type="Proteomes" id="UP000593565">
    <property type="component" value="Unassembled WGS sequence"/>
</dbReference>
<gene>
    <name evidence="2" type="ORF">AMELA_G00108660</name>
</gene>
<evidence type="ECO:0000313" key="2">
    <source>
        <dbReference type="EMBL" id="KAF4084671.1"/>
    </source>
</evidence>
<proteinExistence type="predicted"/>
<feature type="non-terminal residue" evidence="2">
    <location>
        <position position="1"/>
    </location>
</feature>
<sequence length="75" mass="8259">MCSDGPTAGTQGSKIAPSPTTALVLKRRPRFNVVDSQEARGGGPEPENSTIQQWHLSLRSLMKFHLLQHHNCSHI</sequence>
<feature type="compositionally biased region" description="Polar residues" evidence="1">
    <location>
        <begin position="8"/>
        <end position="21"/>
    </location>
</feature>
<dbReference type="AlphaFoldDB" id="A0A7J6ARL8"/>
<dbReference type="EMBL" id="JAAGNN010000009">
    <property type="protein sequence ID" value="KAF4084671.1"/>
    <property type="molecule type" value="Genomic_DNA"/>
</dbReference>